<accession>A0A381WD34</accession>
<dbReference type="GO" id="GO:0009097">
    <property type="term" value="P:isoleucine biosynthetic process"/>
    <property type="evidence" value="ECO:0007669"/>
    <property type="project" value="TreeGrafter"/>
</dbReference>
<evidence type="ECO:0000256" key="1">
    <source>
        <dbReference type="ARBA" id="ARBA00007812"/>
    </source>
</evidence>
<feature type="domain" description="Thiamine pyrophosphate enzyme N-terminal TPP-binding" evidence="6">
    <location>
        <begin position="6"/>
        <end position="109"/>
    </location>
</feature>
<evidence type="ECO:0000259" key="4">
    <source>
        <dbReference type="Pfam" id="PF00205"/>
    </source>
</evidence>
<dbReference type="InterPro" id="IPR011766">
    <property type="entry name" value="TPP_enzyme_TPP-bd"/>
</dbReference>
<dbReference type="Gene3D" id="3.40.50.970">
    <property type="match status" value="2"/>
</dbReference>
<dbReference type="PANTHER" id="PTHR18968">
    <property type="entry name" value="THIAMINE PYROPHOSPHATE ENZYMES"/>
    <property type="match status" value="1"/>
</dbReference>
<gene>
    <name evidence="7" type="ORF">METZ01_LOCUS103293</name>
</gene>
<reference evidence="7" key="1">
    <citation type="submission" date="2018-05" db="EMBL/GenBank/DDBJ databases">
        <authorList>
            <person name="Lanie J.A."/>
            <person name="Ng W.-L."/>
            <person name="Kazmierczak K.M."/>
            <person name="Andrzejewski T.M."/>
            <person name="Davidsen T.M."/>
            <person name="Wayne K.J."/>
            <person name="Tettelin H."/>
            <person name="Glass J.I."/>
            <person name="Rusch D."/>
            <person name="Podicherti R."/>
            <person name="Tsui H.-C.T."/>
            <person name="Winkler M.E."/>
        </authorList>
    </citation>
    <scope>NUCLEOTIDE SEQUENCE</scope>
</reference>
<dbReference type="GO" id="GO:0030976">
    <property type="term" value="F:thiamine pyrophosphate binding"/>
    <property type="evidence" value="ECO:0007669"/>
    <property type="project" value="InterPro"/>
</dbReference>
<organism evidence="7">
    <name type="scientific">marine metagenome</name>
    <dbReference type="NCBI Taxonomy" id="408172"/>
    <lineage>
        <taxon>unclassified sequences</taxon>
        <taxon>metagenomes</taxon>
        <taxon>ecological metagenomes</taxon>
    </lineage>
</organism>
<dbReference type="CDD" id="cd02002">
    <property type="entry name" value="TPP_BFDC"/>
    <property type="match status" value="1"/>
</dbReference>
<evidence type="ECO:0000256" key="3">
    <source>
        <dbReference type="RuleBase" id="RU362132"/>
    </source>
</evidence>
<dbReference type="InterPro" id="IPR045229">
    <property type="entry name" value="TPP_enz"/>
</dbReference>
<dbReference type="InterPro" id="IPR012000">
    <property type="entry name" value="Thiamin_PyroP_enz_cen_dom"/>
</dbReference>
<dbReference type="Pfam" id="PF02776">
    <property type="entry name" value="TPP_enzyme_N"/>
    <property type="match status" value="1"/>
</dbReference>
<comment type="similarity">
    <text evidence="1 3">Belongs to the TPP enzyme family.</text>
</comment>
<feature type="domain" description="Thiamine pyrophosphate enzyme central" evidence="4">
    <location>
        <begin position="191"/>
        <end position="329"/>
    </location>
</feature>
<proteinExistence type="inferred from homology"/>
<sequence length="572" mass="62688">MVRMLGKNAMVEMLRLEGVEYVFANPGTTELPLIDALQDAPDIKYILALFEGVAAGMADGWSRITQKPSFMNFHISVGVSNSIAVMYNSWRGGTPMVITAGQSHSSLQLHEPTLYSNMVNVMREYTKWSGEIVAPGDIPSILRRAFKIASTPPTGPVFLSIAWDAFTGEADMDLRPSINDYYGIRPDLGAIEKAATVLGQAENPIIIIGDRVAQSAGAPSYVGKIAEQLGAVVLATSYSEVNIPNSHPHYMGTFDVSWLHSATKRRLNGADVILAIGTDLLTSSIPIPEPALDNKVQVVHLDSSQWAIQRSFPAVVGLWSDIKTGLVELTDALNTGMSDSQKLAARQRCKLVGEEQIRRRERIDNRLLQQWNTSPMSPERFAYELKNALPPEVLICDDSITNRSTLLDALEFDVPGTLVGGRGGSLGFGMGATMGMKLAAPDRPVVGIIGDGTAMYTIQSLWTAANYNIPVVYVFCNNGSYKVLRENMARYLTGTERNSAYLGMDFYDTPIDFVKQAHAYGIEGIRVEDPTKLRPALDKALASGRPYVLDVIVDDQFDETDIQGSWGEWWAR</sequence>
<dbReference type="GO" id="GO:0009099">
    <property type="term" value="P:L-valine biosynthetic process"/>
    <property type="evidence" value="ECO:0007669"/>
    <property type="project" value="TreeGrafter"/>
</dbReference>
<dbReference type="InterPro" id="IPR029061">
    <property type="entry name" value="THDP-binding"/>
</dbReference>
<evidence type="ECO:0008006" key="8">
    <source>
        <dbReference type="Google" id="ProtNLM"/>
    </source>
</evidence>
<evidence type="ECO:0000256" key="2">
    <source>
        <dbReference type="ARBA" id="ARBA00023052"/>
    </source>
</evidence>
<protein>
    <recommendedName>
        <fullName evidence="8">Thiamine pyrophosphate-binding protein</fullName>
    </recommendedName>
</protein>
<dbReference type="GO" id="GO:0003984">
    <property type="term" value="F:acetolactate synthase activity"/>
    <property type="evidence" value="ECO:0007669"/>
    <property type="project" value="TreeGrafter"/>
</dbReference>
<evidence type="ECO:0000313" key="7">
    <source>
        <dbReference type="EMBL" id="SVA50439.1"/>
    </source>
</evidence>
<dbReference type="GO" id="GO:0000287">
    <property type="term" value="F:magnesium ion binding"/>
    <property type="evidence" value="ECO:0007669"/>
    <property type="project" value="InterPro"/>
</dbReference>
<dbReference type="GO" id="GO:0050660">
    <property type="term" value="F:flavin adenine dinucleotide binding"/>
    <property type="evidence" value="ECO:0007669"/>
    <property type="project" value="TreeGrafter"/>
</dbReference>
<name>A0A381WD34_9ZZZZ</name>
<dbReference type="GO" id="GO:0005948">
    <property type="term" value="C:acetolactate synthase complex"/>
    <property type="evidence" value="ECO:0007669"/>
    <property type="project" value="TreeGrafter"/>
</dbReference>
<dbReference type="CDD" id="cd07035">
    <property type="entry name" value="TPP_PYR_POX_like"/>
    <property type="match status" value="1"/>
</dbReference>
<dbReference type="EMBL" id="UINC01011425">
    <property type="protein sequence ID" value="SVA50439.1"/>
    <property type="molecule type" value="Genomic_DNA"/>
</dbReference>
<dbReference type="Gene3D" id="3.40.50.1220">
    <property type="entry name" value="TPP-binding domain"/>
    <property type="match status" value="1"/>
</dbReference>
<keyword evidence="2 3" id="KW-0786">Thiamine pyrophosphate</keyword>
<dbReference type="InterPro" id="IPR029035">
    <property type="entry name" value="DHS-like_NAD/FAD-binding_dom"/>
</dbReference>
<dbReference type="SUPFAM" id="SSF52467">
    <property type="entry name" value="DHS-like NAD/FAD-binding domain"/>
    <property type="match status" value="1"/>
</dbReference>
<dbReference type="SUPFAM" id="SSF52518">
    <property type="entry name" value="Thiamin diphosphate-binding fold (THDP-binding)"/>
    <property type="match status" value="2"/>
</dbReference>
<dbReference type="InterPro" id="IPR012001">
    <property type="entry name" value="Thiamin_PyroP_enz_TPP-bd_dom"/>
</dbReference>
<evidence type="ECO:0000259" key="5">
    <source>
        <dbReference type="Pfam" id="PF02775"/>
    </source>
</evidence>
<dbReference type="Pfam" id="PF02775">
    <property type="entry name" value="TPP_enzyme_C"/>
    <property type="match status" value="1"/>
</dbReference>
<feature type="domain" description="Thiamine pyrophosphate enzyme TPP-binding" evidence="5">
    <location>
        <begin position="421"/>
        <end position="551"/>
    </location>
</feature>
<evidence type="ECO:0000259" key="6">
    <source>
        <dbReference type="Pfam" id="PF02776"/>
    </source>
</evidence>
<dbReference type="Pfam" id="PF00205">
    <property type="entry name" value="TPP_enzyme_M"/>
    <property type="match status" value="1"/>
</dbReference>
<dbReference type="PANTHER" id="PTHR18968:SF13">
    <property type="entry name" value="ACETOLACTATE SYNTHASE CATALYTIC SUBUNIT, MITOCHONDRIAL"/>
    <property type="match status" value="1"/>
</dbReference>
<dbReference type="AlphaFoldDB" id="A0A381WD34"/>